<keyword evidence="2" id="KW-1185">Reference proteome</keyword>
<evidence type="ECO:0000313" key="2">
    <source>
        <dbReference type="Proteomes" id="UP001055811"/>
    </source>
</evidence>
<reference evidence="2" key="1">
    <citation type="journal article" date="2022" name="Mol. Ecol. Resour.">
        <title>The genomes of chicory, endive, great burdock and yacon provide insights into Asteraceae palaeo-polyploidization history and plant inulin production.</title>
        <authorList>
            <person name="Fan W."/>
            <person name="Wang S."/>
            <person name="Wang H."/>
            <person name="Wang A."/>
            <person name="Jiang F."/>
            <person name="Liu H."/>
            <person name="Zhao H."/>
            <person name="Xu D."/>
            <person name="Zhang Y."/>
        </authorList>
    </citation>
    <scope>NUCLEOTIDE SEQUENCE [LARGE SCALE GENOMIC DNA]</scope>
    <source>
        <strain evidence="2">cv. Punajuju</strain>
    </source>
</reference>
<gene>
    <name evidence="1" type="ORF">L2E82_16091</name>
</gene>
<reference evidence="1 2" key="2">
    <citation type="journal article" date="2022" name="Mol. Ecol. Resour.">
        <title>The genomes of chicory, endive, great burdock and yacon provide insights into Asteraceae paleo-polyploidization history and plant inulin production.</title>
        <authorList>
            <person name="Fan W."/>
            <person name="Wang S."/>
            <person name="Wang H."/>
            <person name="Wang A."/>
            <person name="Jiang F."/>
            <person name="Liu H."/>
            <person name="Zhao H."/>
            <person name="Xu D."/>
            <person name="Zhang Y."/>
        </authorList>
    </citation>
    <scope>NUCLEOTIDE SEQUENCE [LARGE SCALE GENOMIC DNA]</scope>
    <source>
        <strain evidence="2">cv. Punajuju</strain>
        <tissue evidence="1">Leaves</tissue>
    </source>
</reference>
<proteinExistence type="predicted"/>
<name>A0ACB9F3X4_CICIN</name>
<sequence>MKTNFSSRQPIALITATISVLLLVIISMAFVTGVPQYGSNSSTLMNTLGTTISGPNRKLLSHGEVLPDQIGGGKCSKSDIVINQGPTSPLPSGIPMYTVEITNVCATGCDISGIHFSCGWFSSARLINPHLFKRLRYNDCLVNDGKPLINGRTVSFQYANSFPYPLSVSSVVCR</sequence>
<protein>
    <submittedName>
        <fullName evidence="1">Uncharacterized protein</fullName>
    </submittedName>
</protein>
<evidence type="ECO:0000313" key="1">
    <source>
        <dbReference type="EMBL" id="KAI3766043.1"/>
    </source>
</evidence>
<organism evidence="1 2">
    <name type="scientific">Cichorium intybus</name>
    <name type="common">Chicory</name>
    <dbReference type="NCBI Taxonomy" id="13427"/>
    <lineage>
        <taxon>Eukaryota</taxon>
        <taxon>Viridiplantae</taxon>
        <taxon>Streptophyta</taxon>
        <taxon>Embryophyta</taxon>
        <taxon>Tracheophyta</taxon>
        <taxon>Spermatophyta</taxon>
        <taxon>Magnoliopsida</taxon>
        <taxon>eudicotyledons</taxon>
        <taxon>Gunneridae</taxon>
        <taxon>Pentapetalae</taxon>
        <taxon>asterids</taxon>
        <taxon>campanulids</taxon>
        <taxon>Asterales</taxon>
        <taxon>Asteraceae</taxon>
        <taxon>Cichorioideae</taxon>
        <taxon>Cichorieae</taxon>
        <taxon>Cichoriinae</taxon>
        <taxon>Cichorium</taxon>
    </lineage>
</organism>
<accession>A0ACB9F3X4</accession>
<dbReference type="Proteomes" id="UP001055811">
    <property type="component" value="Linkage Group LG03"/>
</dbReference>
<dbReference type="EMBL" id="CM042011">
    <property type="protein sequence ID" value="KAI3766043.1"/>
    <property type="molecule type" value="Genomic_DNA"/>
</dbReference>
<comment type="caution">
    <text evidence="1">The sequence shown here is derived from an EMBL/GenBank/DDBJ whole genome shotgun (WGS) entry which is preliminary data.</text>
</comment>